<dbReference type="EMBL" id="JPKZ01002988">
    <property type="protein sequence ID" value="KHN73899.1"/>
    <property type="molecule type" value="Genomic_DNA"/>
</dbReference>
<evidence type="ECO:0000256" key="1">
    <source>
        <dbReference type="SAM" id="Phobius"/>
    </source>
</evidence>
<proteinExistence type="predicted"/>
<gene>
    <name evidence="2" type="ORF">Tcan_10564</name>
    <name evidence="3" type="ORF">TCNE_LOCUS9202</name>
</gene>
<evidence type="ECO:0000313" key="2">
    <source>
        <dbReference type="EMBL" id="KHN73899.1"/>
    </source>
</evidence>
<dbReference type="EMBL" id="UYWY01020106">
    <property type="protein sequence ID" value="VDM40523.1"/>
    <property type="molecule type" value="Genomic_DNA"/>
</dbReference>
<reference evidence="3" key="2">
    <citation type="submission" date="2018-11" db="EMBL/GenBank/DDBJ databases">
        <authorList>
            <consortium name="Pathogen Informatics"/>
        </authorList>
    </citation>
    <scope>NUCLEOTIDE SEQUENCE [LARGE SCALE GENOMIC DNA]</scope>
</reference>
<keyword evidence="1" id="KW-0812">Transmembrane</keyword>
<dbReference type="Proteomes" id="UP000031036">
    <property type="component" value="Unassembled WGS sequence"/>
</dbReference>
<keyword evidence="4" id="KW-1185">Reference proteome</keyword>
<evidence type="ECO:0000313" key="3">
    <source>
        <dbReference type="EMBL" id="VDM40523.1"/>
    </source>
</evidence>
<accession>A0A0B2UXE9</accession>
<name>A0A0B2UXE9_TOXCA</name>
<dbReference type="AlphaFoldDB" id="A0A0B2UXE9"/>
<keyword evidence="1" id="KW-1133">Transmembrane helix</keyword>
<organism evidence="2 4">
    <name type="scientific">Toxocara canis</name>
    <name type="common">Canine roundworm</name>
    <dbReference type="NCBI Taxonomy" id="6265"/>
    <lineage>
        <taxon>Eukaryota</taxon>
        <taxon>Metazoa</taxon>
        <taxon>Ecdysozoa</taxon>
        <taxon>Nematoda</taxon>
        <taxon>Chromadorea</taxon>
        <taxon>Rhabditida</taxon>
        <taxon>Spirurina</taxon>
        <taxon>Ascaridomorpha</taxon>
        <taxon>Ascaridoidea</taxon>
        <taxon>Toxocaridae</taxon>
        <taxon>Toxocara</taxon>
    </lineage>
</organism>
<reference evidence="2 4" key="1">
    <citation type="submission" date="2014-11" db="EMBL/GenBank/DDBJ databases">
        <title>Genetic blueprint of the zoonotic pathogen Toxocara canis.</title>
        <authorList>
            <person name="Zhu X.-Q."/>
            <person name="Korhonen P.K."/>
            <person name="Cai H."/>
            <person name="Young N.D."/>
            <person name="Nejsum P."/>
            <person name="von Samson-Himmelstjerna G."/>
            <person name="Boag P.R."/>
            <person name="Tan P."/>
            <person name="Li Q."/>
            <person name="Min J."/>
            <person name="Yang Y."/>
            <person name="Wang X."/>
            <person name="Fang X."/>
            <person name="Hall R.S."/>
            <person name="Hofmann A."/>
            <person name="Sternberg P.W."/>
            <person name="Jex A.R."/>
            <person name="Gasser R.B."/>
        </authorList>
    </citation>
    <scope>NUCLEOTIDE SEQUENCE [LARGE SCALE GENOMIC DNA]</scope>
    <source>
        <strain evidence="2">PN_DK_2014</strain>
    </source>
</reference>
<feature type="transmembrane region" description="Helical" evidence="1">
    <location>
        <begin position="65"/>
        <end position="85"/>
    </location>
</feature>
<sequence>MVINFMCSDDLVMILYLMAQDSYRQDWATRRQTLCPHGGEGHQERRIRIINLVQIWLIDLVRIRLINLVQIWIINLVQIWIINLVHSDLVNQPGSDTVN</sequence>
<protein>
    <submittedName>
        <fullName evidence="2">Uncharacterized protein</fullName>
    </submittedName>
</protein>
<keyword evidence="1" id="KW-0472">Membrane</keyword>
<evidence type="ECO:0000313" key="4">
    <source>
        <dbReference type="Proteomes" id="UP000031036"/>
    </source>
</evidence>